<evidence type="ECO:0000256" key="17">
    <source>
        <dbReference type="ARBA" id="ARBA00049517"/>
    </source>
</evidence>
<feature type="active site" description="Proton acceptor" evidence="18">
    <location>
        <position position="1329"/>
    </location>
</feature>
<dbReference type="InterPro" id="IPR001041">
    <property type="entry name" value="2Fe-2S_ferredoxin-type"/>
</dbReference>
<dbReference type="SUPFAM" id="SSF55447">
    <property type="entry name" value="CO dehydrogenase flavoprotein C-terminal domain-like"/>
    <property type="match status" value="1"/>
</dbReference>
<dbReference type="PROSITE" id="PS51387">
    <property type="entry name" value="FAD_PCMH"/>
    <property type="match status" value="1"/>
</dbReference>
<dbReference type="InterPro" id="IPR036010">
    <property type="entry name" value="2Fe-2S_ferredoxin-like_sf"/>
</dbReference>
<evidence type="ECO:0000256" key="14">
    <source>
        <dbReference type="ARBA" id="ARBA00023140"/>
    </source>
</evidence>
<dbReference type="OrthoDB" id="8300278at2759"/>
<dbReference type="PROSITE" id="PS00197">
    <property type="entry name" value="2FE2S_FER_1"/>
    <property type="match status" value="1"/>
</dbReference>
<keyword evidence="14" id="KW-0576">Peroxisome</keyword>
<evidence type="ECO:0000256" key="1">
    <source>
        <dbReference type="ARBA" id="ARBA00001974"/>
    </source>
</evidence>
<dbReference type="InterPro" id="IPR014307">
    <property type="entry name" value="Xanthine_DH_ssu"/>
</dbReference>
<evidence type="ECO:0000256" key="11">
    <source>
        <dbReference type="ARBA" id="ARBA00023004"/>
    </source>
</evidence>
<accession>A0A1S3HPS3</accession>
<feature type="binding site" evidence="20">
    <location>
        <position position="760"/>
    </location>
    <ligand>
        <name>Mo-molybdopterin</name>
        <dbReference type="ChEBI" id="CHEBI:71302"/>
    </ligand>
    <ligandPart>
        <name>Mo</name>
        <dbReference type="ChEBI" id="CHEBI:28685"/>
    </ligandPart>
</feature>
<dbReference type="InterPro" id="IPR005107">
    <property type="entry name" value="CO_DH_flav_C"/>
</dbReference>
<keyword evidence="23" id="KW-1185">Reference proteome</keyword>
<evidence type="ECO:0000256" key="4">
    <source>
        <dbReference type="ARBA" id="ARBA00013123"/>
    </source>
</evidence>
<dbReference type="Pfam" id="PF01799">
    <property type="entry name" value="Fer2_2"/>
    <property type="match status" value="1"/>
</dbReference>
<evidence type="ECO:0000256" key="5">
    <source>
        <dbReference type="ARBA" id="ARBA00022505"/>
    </source>
</evidence>
<feature type="binding site" evidence="20">
    <location>
        <position position="51"/>
    </location>
    <ligand>
        <name>[2Fe-2S] cluster</name>
        <dbReference type="ChEBI" id="CHEBI:190135"/>
        <label>1</label>
    </ligand>
</feature>
<dbReference type="Pfam" id="PF00111">
    <property type="entry name" value="Fer2"/>
    <property type="match status" value="1"/>
</dbReference>
<feature type="binding site" evidence="19">
    <location>
        <position position="979"/>
    </location>
    <ligand>
        <name>substrate</name>
    </ligand>
</feature>
<feature type="binding site" evidence="20">
    <location>
        <position position="43"/>
    </location>
    <ligand>
        <name>[2Fe-2S] cluster</name>
        <dbReference type="ChEBI" id="CHEBI:190135"/>
        <label>1</label>
    </ligand>
</feature>
<dbReference type="InterPro" id="IPR036318">
    <property type="entry name" value="FAD-bd_PCMH-like_sf"/>
</dbReference>
<feature type="domain" description="2Fe-2S ferredoxin-type" evidence="21">
    <location>
        <begin position="4"/>
        <end position="91"/>
    </location>
</feature>
<comment type="cofactor">
    <cofactor evidence="15">
        <name>[2Fe-2S] cluster</name>
        <dbReference type="ChEBI" id="CHEBI:190135"/>
    </cofactor>
</comment>
<dbReference type="Gene3D" id="3.30.465.10">
    <property type="match status" value="1"/>
</dbReference>
<dbReference type="Pfam" id="PF20256">
    <property type="entry name" value="MoCoBD_2"/>
    <property type="match status" value="1"/>
</dbReference>
<dbReference type="Gene3D" id="3.30.43.10">
    <property type="entry name" value="Uridine Diphospho-n-acetylenolpyruvylglucosamine Reductase, domain 2"/>
    <property type="match status" value="1"/>
</dbReference>
<dbReference type="InterPro" id="IPR036683">
    <property type="entry name" value="CO_DH_flav_C_dom_sf"/>
</dbReference>
<dbReference type="NCBIfam" id="TIGR02963">
    <property type="entry name" value="xanthine_xdhA"/>
    <property type="match status" value="1"/>
</dbReference>
<dbReference type="GO" id="GO:0051537">
    <property type="term" value="F:2 iron, 2 sulfur cluster binding"/>
    <property type="evidence" value="ECO:0007669"/>
    <property type="project" value="UniProtKB-KW"/>
</dbReference>
<comment type="cofactor">
    <cofactor evidence="1 19">
        <name>FAD</name>
        <dbReference type="ChEBI" id="CHEBI:57692"/>
    </cofactor>
</comment>
<dbReference type="FunFam" id="3.30.465.10:FF:000004">
    <property type="entry name" value="Xanthine dehydrogenase/oxidase"/>
    <property type="match status" value="1"/>
</dbReference>
<evidence type="ECO:0000256" key="2">
    <source>
        <dbReference type="ARBA" id="ARBA00004275"/>
    </source>
</evidence>
<gene>
    <name evidence="24" type="primary">LOC106156363</name>
</gene>
<dbReference type="GO" id="GO:0071949">
    <property type="term" value="F:FAD binding"/>
    <property type="evidence" value="ECO:0007669"/>
    <property type="project" value="InterPro"/>
</dbReference>
<keyword evidence="8 20" id="KW-0479">Metal-binding</keyword>
<dbReference type="InterPro" id="IPR016167">
    <property type="entry name" value="FAD-bd_PCMH_sub1"/>
</dbReference>
<feature type="binding site" evidence="20">
    <location>
        <position position="148"/>
    </location>
    <ligand>
        <name>[2Fe-2S] cluster</name>
        <dbReference type="ChEBI" id="CHEBI:190135"/>
        <label>2</label>
    </ligand>
</feature>
<evidence type="ECO:0000256" key="15">
    <source>
        <dbReference type="ARBA" id="ARBA00034078"/>
    </source>
</evidence>
<dbReference type="SUPFAM" id="SSF47741">
    <property type="entry name" value="CO dehydrogenase ISP C-domain like"/>
    <property type="match status" value="1"/>
</dbReference>
<sequence length="1395" mass="153596">MEVDDLVFFVNGKKVTESNADPETTLLQYLRSKLRLPGTKLGCGEGGCGTCTVMISKYDQEQDKILHLAANACLVPICSLHGLAVTTVEGIGSTKTRLHPVQEIIAKSHGTQCGFCTPGMVMSMYTLLRNKPKPTEEEVEHVFQGNLCRCTGYRPILDGFKTFSRDVSCLMGDQCCKNQPTAIEPALDCAESRDYVPFDSTQEPIFPPELKLANSLESKLLTFVGERITWFRPVCLEELLELKYKYHDARLVIGSTSLALDLKDGKSDIRVMIAATHVPELQQIVKDDAGIHVGGAVSLARFGDFLAEIASNIPERQARIFKTMQDIVYGIAGQQIRNVASLAGNILWAHHHSDLVPLLMATGSTITLISKERGRRDALMDNTFFVSRKKWNIGSDEIILSVFIPYSKENEFVSSYKQTQRRENAGAIVNAGMRVLFEDGTKVIKELSLAFGGMSETPSLALKTAKNVIGRKWDEQLLTDVSQWLAEDFPAPPDGIGGHVAYKRTLAECFFFKFYLKIHLKQCRNGKGEVSNTIPQSYASAALTLTRGTSRGTQVFEEVPPEQPEYDAVGRPLPHKASMQHATGEAQYCDDMPFLNGELYLALVTSTRAHAKILSIDTSEALALPGVEVFFGHKDVPGSKIRTEEIFASEEVTSYGQVIGAIVADTKTNAQRAAKTVKIEYQDLPTVLTMEEAIEVKSYYPVHENVIKTGDTAHGFEQAEHILEGEIKGGGQEHFYLETNGARAVPRGEDGEIEIFCGIQGPSDAQAEVARALGIPMNRVLVRTKRMGGAFGGKQLYDVLLPVALAAQMLNRPVRCMLDRDEDMLITGGRHPFLAKYKVGVDSRGRLLALEATLYLNAGNVCDLSPYVLGEALDRFDSCYLIPNLLLTGVLCKTNLRSNTAFRGFGSPQSVLVGVDSRGRLLALEATLYLNAGNVCDLSPYVLGEALDRFDSCYLIPNLLLTGVLCKTNLRSNTAFRGFGSPQSVLVMENIIEDIAVQLKIPPRMVREVNMYKENDLTPNGNRLVNCNIGRCWTEVIKQSGFHTSKKEVEAFNSKNRWKKRGIALVPAKYPITNYPNRHLQNGAALVHVYQEDGSVLITHGGVEMGQGLHTKLIQIASRALQIPVRKIHINETSTDTVPNATATNSSTSTDYFGMAVLNACKTLKERLAPYVNEKPSGTWEDWVKAAYMDRISLSATGFYKVPDTWDDSYIKGEIAKEAYHTYGAACSVVEIDCLTGDHVVLRTDIVMDVGRSLNPAIDIGQIEGAFAQGYGLYTIEKLRYTSDGKMVTTGPNTYKIPGYADIPVEFNVSFLKGASNPRAVYSSKGIGEPPLLLASAVFFAIKDAISSARAESGLKGRFRLDSPATAERIRMACEDHFTKHAQTHFQSKSRFIDE</sequence>
<feature type="binding site" evidence="20">
    <location>
        <position position="791"/>
    </location>
    <ligand>
        <name>Mo-molybdopterin</name>
        <dbReference type="ChEBI" id="CHEBI:71302"/>
    </ligand>
    <ligandPart>
        <name>Mo</name>
        <dbReference type="ChEBI" id="CHEBI:28685"/>
    </ligandPart>
</feature>
<feature type="binding site" evidence="19">
    <location>
        <begin position="251"/>
        <end position="258"/>
    </location>
    <ligand>
        <name>FAD</name>
        <dbReference type="ChEBI" id="CHEBI:57692"/>
    </ligand>
</feature>
<dbReference type="EC" id="1.17.1.4" evidence="4"/>
<dbReference type="FunFam" id="3.90.1170.50:FF:000001">
    <property type="entry name" value="Aldehyde oxidase 1"/>
    <property type="match status" value="1"/>
</dbReference>
<dbReference type="RefSeq" id="XP_013387039.1">
    <property type="nucleotide sequence ID" value="XM_013531585.1"/>
</dbReference>
<dbReference type="SMART" id="SM01092">
    <property type="entry name" value="CO_deh_flav_C"/>
    <property type="match status" value="1"/>
</dbReference>
<comment type="similarity">
    <text evidence="3">Belongs to the xanthine dehydrogenase family.</text>
</comment>
<dbReference type="Pfam" id="PF02738">
    <property type="entry name" value="MoCoBD_1"/>
    <property type="match status" value="2"/>
</dbReference>
<feature type="binding site" evidence="20">
    <location>
        <position position="116"/>
    </location>
    <ligand>
        <name>[2Fe-2S] cluster</name>
        <dbReference type="ChEBI" id="CHEBI:190135"/>
        <label>2</label>
    </ligand>
</feature>
<evidence type="ECO:0000256" key="12">
    <source>
        <dbReference type="ARBA" id="ARBA00023014"/>
    </source>
</evidence>
<dbReference type="SUPFAM" id="SSF56176">
    <property type="entry name" value="FAD-binding/transporter-associated domain-like"/>
    <property type="match status" value="1"/>
</dbReference>
<dbReference type="InterPro" id="IPR002888">
    <property type="entry name" value="2Fe-2S-bd"/>
</dbReference>
<feature type="binding site" evidence="19">
    <location>
        <position position="417"/>
    </location>
    <ligand>
        <name>FAD</name>
        <dbReference type="ChEBI" id="CHEBI:57692"/>
    </ligand>
</feature>
<evidence type="ECO:0000256" key="13">
    <source>
        <dbReference type="ARBA" id="ARBA00023027"/>
    </source>
</evidence>
<evidence type="ECO:0000256" key="7">
    <source>
        <dbReference type="ARBA" id="ARBA00022714"/>
    </source>
</evidence>
<reference evidence="24" key="1">
    <citation type="submission" date="2025-08" db="UniProtKB">
        <authorList>
            <consortium name="RefSeq"/>
        </authorList>
    </citation>
    <scope>IDENTIFICATION</scope>
    <source>
        <tissue evidence="24">Gonads</tissue>
    </source>
</reference>
<comment type="cofactor">
    <cofactor evidence="20">
        <name>[2Fe-2S] cluster</name>
        <dbReference type="ChEBI" id="CHEBI:190135"/>
    </cofactor>
    <text evidence="20">Binds 2 [2Fe-2S] clusters.</text>
</comment>
<feature type="binding site" evidence="20">
    <location>
        <position position="150"/>
    </location>
    <ligand>
        <name>[2Fe-2S] cluster</name>
        <dbReference type="ChEBI" id="CHEBI:190135"/>
        <label>2</label>
    </ligand>
</feature>
<dbReference type="KEGG" id="lak:106156363"/>
<evidence type="ECO:0000256" key="16">
    <source>
        <dbReference type="ARBA" id="ARBA00049017"/>
    </source>
</evidence>
<comment type="catalytic activity">
    <reaction evidence="16">
        <text>xanthine + NAD(+) + H2O = urate + NADH + H(+)</text>
        <dbReference type="Rhea" id="RHEA:16669"/>
        <dbReference type="ChEBI" id="CHEBI:15377"/>
        <dbReference type="ChEBI" id="CHEBI:15378"/>
        <dbReference type="ChEBI" id="CHEBI:17712"/>
        <dbReference type="ChEBI" id="CHEBI:17775"/>
        <dbReference type="ChEBI" id="CHEBI:57540"/>
        <dbReference type="ChEBI" id="CHEBI:57945"/>
        <dbReference type="EC" id="1.17.1.4"/>
    </reaction>
</comment>
<dbReference type="PIRSF" id="PIRSF000127">
    <property type="entry name" value="Xanthine_DH"/>
    <property type="match status" value="1"/>
</dbReference>
<feature type="binding site" evidence="20">
    <location>
        <position position="977"/>
    </location>
    <ligand>
        <name>Mo-molybdopterin</name>
        <dbReference type="ChEBI" id="CHEBI:71302"/>
    </ligand>
    <ligandPart>
        <name>Mo</name>
        <dbReference type="ChEBI" id="CHEBI:28685"/>
    </ligandPart>
</feature>
<dbReference type="PROSITE" id="PS51085">
    <property type="entry name" value="2FE2S_FER_2"/>
    <property type="match status" value="1"/>
</dbReference>
<keyword evidence="10" id="KW-0560">Oxidoreductase</keyword>
<dbReference type="GO" id="GO:0005777">
    <property type="term" value="C:peroxisome"/>
    <property type="evidence" value="ECO:0007669"/>
    <property type="project" value="UniProtKB-SubCell"/>
</dbReference>
<dbReference type="SUPFAM" id="SSF56003">
    <property type="entry name" value="Molybdenum cofactor-binding domain"/>
    <property type="match status" value="2"/>
</dbReference>
<evidence type="ECO:0000259" key="21">
    <source>
        <dbReference type="PROSITE" id="PS51085"/>
    </source>
</evidence>
<keyword evidence="9 19" id="KW-0274">FAD</keyword>
<feature type="binding site" evidence="19">
    <location>
        <begin position="341"/>
        <end position="345"/>
    </location>
    <ligand>
        <name>FAD</name>
        <dbReference type="ChEBI" id="CHEBI:57692"/>
    </ligand>
</feature>
<dbReference type="Gene3D" id="3.30.390.50">
    <property type="entry name" value="CO dehydrogenase flavoprotein, C-terminal domain"/>
    <property type="match status" value="1"/>
</dbReference>
<dbReference type="Gene3D" id="3.90.1170.50">
    <property type="entry name" value="Aldehyde oxidase/xanthine dehydrogenase, a/b hammerhead"/>
    <property type="match status" value="1"/>
</dbReference>
<dbReference type="InParanoid" id="A0A1S3HPS3"/>
<keyword evidence="13" id="KW-0520">NAD</keyword>
<dbReference type="InterPro" id="IPR006058">
    <property type="entry name" value="2Fe2S_fd_BS"/>
</dbReference>
<evidence type="ECO:0000259" key="22">
    <source>
        <dbReference type="PROSITE" id="PS51387"/>
    </source>
</evidence>
<dbReference type="InterPro" id="IPR036884">
    <property type="entry name" value="2Fe-2S-bd_dom_sf"/>
</dbReference>
<dbReference type="STRING" id="7574.A0A1S3HPS3"/>
<evidence type="ECO:0000256" key="9">
    <source>
        <dbReference type="ARBA" id="ARBA00022827"/>
    </source>
</evidence>
<evidence type="ECO:0000256" key="3">
    <source>
        <dbReference type="ARBA" id="ARBA00006849"/>
    </source>
</evidence>
<keyword evidence="6" id="KW-0285">Flavoprotein</keyword>
<evidence type="ECO:0000313" key="23">
    <source>
        <dbReference type="Proteomes" id="UP000085678"/>
    </source>
</evidence>
<proteinExistence type="inferred from homology"/>
<dbReference type="Gene3D" id="1.10.150.120">
    <property type="entry name" value="[2Fe-2S]-binding domain"/>
    <property type="match status" value="1"/>
</dbReference>
<dbReference type="GO" id="GO:0004854">
    <property type="term" value="F:xanthine dehydrogenase activity"/>
    <property type="evidence" value="ECO:0007669"/>
    <property type="project" value="UniProtKB-EC"/>
</dbReference>
<dbReference type="FunFam" id="3.30.365.10:FF:000001">
    <property type="entry name" value="Xanthine dehydrogenase oxidase"/>
    <property type="match status" value="1"/>
</dbReference>
<dbReference type="InterPro" id="IPR046867">
    <property type="entry name" value="AldOxase/xan_DH_MoCoBD2"/>
</dbReference>
<evidence type="ECO:0000256" key="19">
    <source>
        <dbReference type="PIRSR" id="PIRSR000127-2"/>
    </source>
</evidence>
<dbReference type="InterPro" id="IPR012675">
    <property type="entry name" value="Beta-grasp_dom_sf"/>
</dbReference>
<dbReference type="InterPro" id="IPR036856">
    <property type="entry name" value="Ald_Oxase/Xan_DH_a/b_sf"/>
</dbReference>
<dbReference type="PANTHER" id="PTHR45444:SF3">
    <property type="entry name" value="XANTHINE DEHYDROGENASE"/>
    <property type="match status" value="1"/>
</dbReference>
<dbReference type="GO" id="GO:0005506">
    <property type="term" value="F:iron ion binding"/>
    <property type="evidence" value="ECO:0007669"/>
    <property type="project" value="InterPro"/>
</dbReference>
<dbReference type="Gene3D" id="3.30.365.10">
    <property type="entry name" value="Aldehyde oxidase/xanthine dehydrogenase, molybdopterin binding domain"/>
    <property type="match status" value="5"/>
</dbReference>
<evidence type="ECO:0000256" key="18">
    <source>
        <dbReference type="PIRSR" id="PIRSR000127-1"/>
    </source>
</evidence>
<feature type="binding site" evidence="20">
    <location>
        <position position="113"/>
    </location>
    <ligand>
        <name>[2Fe-2S] cluster</name>
        <dbReference type="ChEBI" id="CHEBI:190135"/>
        <label>2</label>
    </ligand>
</feature>
<dbReference type="SUPFAM" id="SSF54292">
    <property type="entry name" value="2Fe-2S ferredoxin-like"/>
    <property type="match status" value="1"/>
</dbReference>
<feature type="binding site" evidence="20">
    <location>
        <position position="73"/>
    </location>
    <ligand>
        <name>[2Fe-2S] cluster</name>
        <dbReference type="ChEBI" id="CHEBI:190135"/>
        <label>1</label>
    </ligand>
</feature>
<keyword evidence="12 20" id="KW-0411">Iron-sulfur</keyword>
<keyword evidence="11 20" id="KW-0408">Iron</keyword>
<dbReference type="InterPro" id="IPR016169">
    <property type="entry name" value="FAD-bd_PCMH_sub2"/>
</dbReference>
<dbReference type="Pfam" id="PF01315">
    <property type="entry name" value="Ald_Xan_dh_C"/>
    <property type="match status" value="1"/>
</dbReference>
<comment type="cofactor">
    <cofactor evidence="20">
        <name>Mo-molybdopterin</name>
        <dbReference type="ChEBI" id="CHEBI:71302"/>
    </cofactor>
    <text evidence="20">Binds 1 Mo-molybdopterin (Mo-MPT) cofactor per subunit.</text>
</comment>
<dbReference type="InterPro" id="IPR000674">
    <property type="entry name" value="Ald_Oxase/Xan_DH_a/b"/>
</dbReference>
<dbReference type="InterPro" id="IPR008274">
    <property type="entry name" value="AldOxase/xan_DH_MoCoBD1"/>
</dbReference>
<dbReference type="InterPro" id="IPR016166">
    <property type="entry name" value="FAD-bd_PCMH"/>
</dbReference>
<feature type="domain" description="FAD-binding PCMH-type" evidence="22">
    <location>
        <begin position="223"/>
        <end position="409"/>
    </location>
</feature>
<keyword evidence="5 20" id="KW-0500">Molybdenum</keyword>
<dbReference type="Proteomes" id="UP000085678">
    <property type="component" value="Unplaced"/>
</dbReference>
<protein>
    <recommendedName>
        <fullName evidence="4">xanthine dehydrogenase</fullName>
        <ecNumber evidence="4">1.17.1.4</ecNumber>
    </recommendedName>
</protein>
<evidence type="ECO:0000256" key="8">
    <source>
        <dbReference type="ARBA" id="ARBA00022723"/>
    </source>
</evidence>
<dbReference type="PANTHER" id="PTHR45444">
    <property type="entry name" value="XANTHINE DEHYDROGENASE"/>
    <property type="match status" value="1"/>
</dbReference>
<dbReference type="SUPFAM" id="SSF54665">
    <property type="entry name" value="CO dehydrogenase molybdoprotein N-domain-like"/>
    <property type="match status" value="1"/>
</dbReference>
<name>A0A1S3HPS3_LINAN</name>
<comment type="catalytic activity">
    <reaction evidence="17">
        <text>hypoxanthine + NAD(+) + H2O = xanthine + NADH + H(+)</text>
        <dbReference type="Rhea" id="RHEA:24670"/>
        <dbReference type="ChEBI" id="CHEBI:15377"/>
        <dbReference type="ChEBI" id="CHEBI:15378"/>
        <dbReference type="ChEBI" id="CHEBI:17368"/>
        <dbReference type="ChEBI" id="CHEBI:17712"/>
        <dbReference type="ChEBI" id="CHEBI:57540"/>
        <dbReference type="ChEBI" id="CHEBI:57945"/>
        <dbReference type="EC" id="1.17.1.4"/>
    </reaction>
</comment>
<keyword evidence="7 20" id="KW-0001">2Fe-2S</keyword>
<dbReference type="SMART" id="SM01008">
    <property type="entry name" value="Ald_Xan_dh_C"/>
    <property type="match status" value="1"/>
</dbReference>
<dbReference type="InterPro" id="IPR016208">
    <property type="entry name" value="Ald_Oxase/xanthine_DH-like"/>
</dbReference>
<evidence type="ECO:0000256" key="10">
    <source>
        <dbReference type="ARBA" id="ARBA00023002"/>
    </source>
</evidence>
<feature type="binding site" evidence="20">
    <location>
        <position position="48"/>
    </location>
    <ligand>
        <name>[2Fe-2S] cluster</name>
        <dbReference type="ChEBI" id="CHEBI:190135"/>
        <label>1</label>
    </ligand>
</feature>
<dbReference type="InterPro" id="IPR002346">
    <property type="entry name" value="Mopterin_DH_FAD-bd"/>
</dbReference>
<evidence type="ECO:0000256" key="6">
    <source>
        <dbReference type="ARBA" id="ARBA00022630"/>
    </source>
</evidence>
<organism evidence="23 24">
    <name type="scientific">Lingula anatina</name>
    <name type="common">Brachiopod</name>
    <name type="synonym">Lingula unguis</name>
    <dbReference type="NCBI Taxonomy" id="7574"/>
    <lineage>
        <taxon>Eukaryota</taxon>
        <taxon>Metazoa</taxon>
        <taxon>Spiralia</taxon>
        <taxon>Lophotrochozoa</taxon>
        <taxon>Brachiopoda</taxon>
        <taxon>Linguliformea</taxon>
        <taxon>Lingulata</taxon>
        <taxon>Lingulida</taxon>
        <taxon>Linguloidea</taxon>
        <taxon>Lingulidae</taxon>
        <taxon>Lingula</taxon>
    </lineage>
</organism>
<evidence type="ECO:0000256" key="20">
    <source>
        <dbReference type="PIRSR" id="PIRSR000127-3"/>
    </source>
</evidence>
<dbReference type="GeneID" id="106156363"/>
<dbReference type="Pfam" id="PF03450">
    <property type="entry name" value="CO_deh_flav_C"/>
    <property type="match status" value="1"/>
</dbReference>
<dbReference type="Pfam" id="PF00941">
    <property type="entry name" value="FAD_binding_5"/>
    <property type="match status" value="1"/>
</dbReference>
<evidence type="ECO:0000313" key="24">
    <source>
        <dbReference type="RefSeq" id="XP_013387039.1"/>
    </source>
</evidence>
<comment type="subcellular location">
    <subcellularLocation>
        <location evidence="2">Peroxisome</location>
    </subcellularLocation>
</comment>
<dbReference type="FunFam" id="3.30.365.10:FF:000002">
    <property type="entry name" value="Xanthine dehydrogenase oxidase"/>
    <property type="match status" value="1"/>
</dbReference>
<dbReference type="InterPro" id="IPR037165">
    <property type="entry name" value="AldOxase/xan_DH_Mopterin-bd_sf"/>
</dbReference>
<feature type="binding site" evidence="19">
    <location>
        <position position="354"/>
    </location>
    <ligand>
        <name>FAD</name>
        <dbReference type="ChEBI" id="CHEBI:57692"/>
    </ligand>
</feature>
<dbReference type="FunFam" id="3.10.20.30:FF:000015">
    <property type="entry name" value="Aldehyde oxidase 1"/>
    <property type="match status" value="1"/>
</dbReference>
<dbReference type="Gene3D" id="3.10.20.30">
    <property type="match status" value="1"/>
</dbReference>
<dbReference type="FunFam" id="3.30.365.10:FF:000004">
    <property type="entry name" value="Xanthine dehydrogenase oxidase"/>
    <property type="match status" value="1"/>
</dbReference>